<feature type="transmembrane region" description="Helical" evidence="4">
    <location>
        <begin position="211"/>
        <end position="231"/>
    </location>
</feature>
<evidence type="ECO:0000313" key="7">
    <source>
        <dbReference type="Proteomes" id="UP000503003"/>
    </source>
</evidence>
<dbReference type="InterPro" id="IPR029787">
    <property type="entry name" value="Nucleotide_cyclase"/>
</dbReference>
<feature type="domain" description="GGDEF" evidence="5">
    <location>
        <begin position="324"/>
        <end position="456"/>
    </location>
</feature>
<protein>
    <recommendedName>
        <fullName evidence="2">diguanylate cyclase</fullName>
        <ecNumber evidence="2">2.7.7.65</ecNumber>
    </recommendedName>
</protein>
<dbReference type="PANTHER" id="PTHR45138:SF9">
    <property type="entry name" value="DIGUANYLATE CYCLASE DGCM-RELATED"/>
    <property type="match status" value="1"/>
</dbReference>
<evidence type="ECO:0000313" key="6">
    <source>
        <dbReference type="EMBL" id="QIH43739.1"/>
    </source>
</evidence>
<name>A0A6G7CNR8_9VIBR</name>
<dbReference type="Pfam" id="PF00990">
    <property type="entry name" value="GGDEF"/>
    <property type="match status" value="1"/>
</dbReference>
<dbReference type="GO" id="GO:1902201">
    <property type="term" value="P:negative regulation of bacterial-type flagellum-dependent cell motility"/>
    <property type="evidence" value="ECO:0007669"/>
    <property type="project" value="TreeGrafter"/>
</dbReference>
<dbReference type="GO" id="GO:0043709">
    <property type="term" value="P:cell adhesion involved in single-species biofilm formation"/>
    <property type="evidence" value="ECO:0007669"/>
    <property type="project" value="TreeGrafter"/>
</dbReference>
<evidence type="ECO:0000256" key="4">
    <source>
        <dbReference type="SAM" id="Phobius"/>
    </source>
</evidence>
<proteinExistence type="predicted"/>
<evidence type="ECO:0000256" key="3">
    <source>
        <dbReference type="ARBA" id="ARBA00034247"/>
    </source>
</evidence>
<reference evidence="6 7" key="1">
    <citation type="submission" date="2020-02" db="EMBL/GenBank/DDBJ databases">
        <title>A complete genome of a marine bacterium Vibrio sp. ZWAL4003 isolated from the mangrove sediment with the ability to degrade polysaccharides.</title>
        <authorList>
            <person name="Wu J."/>
            <person name="Qu W."/>
            <person name="Zeng R."/>
        </authorList>
    </citation>
    <scope>NUCLEOTIDE SEQUENCE [LARGE SCALE GENOMIC DNA]</scope>
    <source>
        <strain evidence="6 7">ZWAL4003</strain>
    </source>
</reference>
<dbReference type="GO" id="GO:0005886">
    <property type="term" value="C:plasma membrane"/>
    <property type="evidence" value="ECO:0007669"/>
    <property type="project" value="TreeGrafter"/>
</dbReference>
<dbReference type="SUPFAM" id="SSF55073">
    <property type="entry name" value="Nucleotide cyclase"/>
    <property type="match status" value="1"/>
</dbReference>
<dbReference type="FunFam" id="3.30.70.270:FF:000001">
    <property type="entry name" value="Diguanylate cyclase domain protein"/>
    <property type="match status" value="1"/>
</dbReference>
<dbReference type="AlphaFoldDB" id="A0A6G7CNR8"/>
<dbReference type="InterPro" id="IPR050469">
    <property type="entry name" value="Diguanylate_Cyclase"/>
</dbReference>
<accession>A0A6G7CNR8</accession>
<dbReference type="RefSeq" id="WP_165313409.1">
    <property type="nucleotide sequence ID" value="NZ_CP049332.1"/>
</dbReference>
<keyword evidence="4" id="KW-1133">Transmembrane helix</keyword>
<dbReference type="EC" id="2.7.7.65" evidence="2"/>
<comment type="cofactor">
    <cofactor evidence="1">
        <name>Mg(2+)</name>
        <dbReference type="ChEBI" id="CHEBI:18420"/>
    </cofactor>
</comment>
<dbReference type="InterPro" id="IPR000160">
    <property type="entry name" value="GGDEF_dom"/>
</dbReference>
<dbReference type="EMBL" id="CP049332">
    <property type="protein sequence ID" value="QIH43739.1"/>
    <property type="molecule type" value="Genomic_DNA"/>
</dbReference>
<feature type="transmembrane region" description="Helical" evidence="4">
    <location>
        <begin position="12"/>
        <end position="34"/>
    </location>
</feature>
<comment type="catalytic activity">
    <reaction evidence="3">
        <text>2 GTP = 3',3'-c-di-GMP + 2 diphosphate</text>
        <dbReference type="Rhea" id="RHEA:24898"/>
        <dbReference type="ChEBI" id="CHEBI:33019"/>
        <dbReference type="ChEBI" id="CHEBI:37565"/>
        <dbReference type="ChEBI" id="CHEBI:58805"/>
        <dbReference type="EC" id="2.7.7.65"/>
    </reaction>
</comment>
<dbReference type="CDD" id="cd01949">
    <property type="entry name" value="GGDEF"/>
    <property type="match status" value="1"/>
</dbReference>
<keyword evidence="4" id="KW-0472">Membrane</keyword>
<dbReference type="InterPro" id="IPR043128">
    <property type="entry name" value="Rev_trsase/Diguanyl_cyclase"/>
</dbReference>
<keyword evidence="4" id="KW-0812">Transmembrane</keyword>
<dbReference type="KEGG" id="vzi:G5S32_17280"/>
<dbReference type="Proteomes" id="UP000503003">
    <property type="component" value="Chromosome 2"/>
</dbReference>
<organism evidence="6 7">
    <name type="scientific">Vibrio ziniensis</name>
    <dbReference type="NCBI Taxonomy" id="2711221"/>
    <lineage>
        <taxon>Bacteria</taxon>
        <taxon>Pseudomonadati</taxon>
        <taxon>Pseudomonadota</taxon>
        <taxon>Gammaproteobacteria</taxon>
        <taxon>Vibrionales</taxon>
        <taxon>Vibrionaceae</taxon>
        <taxon>Vibrio</taxon>
    </lineage>
</organism>
<dbReference type="PROSITE" id="PS50887">
    <property type="entry name" value="GGDEF"/>
    <property type="match status" value="1"/>
</dbReference>
<keyword evidence="7" id="KW-1185">Reference proteome</keyword>
<evidence type="ECO:0000256" key="2">
    <source>
        <dbReference type="ARBA" id="ARBA00012528"/>
    </source>
</evidence>
<dbReference type="Gene3D" id="3.30.70.270">
    <property type="match status" value="1"/>
</dbReference>
<evidence type="ECO:0000256" key="1">
    <source>
        <dbReference type="ARBA" id="ARBA00001946"/>
    </source>
</evidence>
<dbReference type="GO" id="GO:0052621">
    <property type="term" value="F:diguanylate cyclase activity"/>
    <property type="evidence" value="ECO:0007669"/>
    <property type="project" value="UniProtKB-EC"/>
</dbReference>
<evidence type="ECO:0000259" key="5">
    <source>
        <dbReference type="PROSITE" id="PS50887"/>
    </source>
</evidence>
<dbReference type="NCBIfam" id="TIGR00254">
    <property type="entry name" value="GGDEF"/>
    <property type="match status" value="1"/>
</dbReference>
<sequence>MPKRNFAHTISTGNWLVIITLSLVFAIQHINYYLEGRDVNSRVEAKELTRVTLSMQKMIDDSTTAIRLYIYTGDKKYKKIFHKIADMRMHKRSWTEEYHYYFSALDSNINYEPKRSNVYQPIDYYKSLNADDYEIALLFDIKDIYDLLFAYENNILKRYDANDVLAAKSMLNGKYYLDKRLELSEKILTLDSNIKNRLTLQTDSKIYIQRILNITICFLIISVALFIIIFYKRVLKLVLSNIVAISDWSEKIAHGEYHAELENEVFEELLPVKNSICYLANKTDDLVHQLKEIAEQDELTKLPNRRAAIQFLVQKQKEVSRYYSLCSVILIDIDFFKKINDTYGHPIGDQILINVGKLLSKHTRDSDFTARLGGEEFIVIAPQTDLSAAYMLASKLKAKIEGYIHQCSPYEIQVTISSGVSSLVADGCVEETYKEADDALYLAKSLGRNNVQVYSGSSTKSLYNDNINASC</sequence>
<dbReference type="PANTHER" id="PTHR45138">
    <property type="entry name" value="REGULATORY COMPONENTS OF SENSORY TRANSDUCTION SYSTEM"/>
    <property type="match status" value="1"/>
</dbReference>
<gene>
    <name evidence="6" type="ORF">G5S32_17280</name>
</gene>
<dbReference type="SMART" id="SM00267">
    <property type="entry name" value="GGDEF"/>
    <property type="match status" value="1"/>
</dbReference>